<keyword evidence="9" id="KW-0807">Transducer</keyword>
<sequence length="183" mass="21039">MFCEEDSCVQYAKNIRIRKVFISSSIKEQTVIFKVKELIRQHQNIIKFATKLNDGIKNIIFIEYILASVNVAAALLHILTLEFSGEMIFSIFHFLLLLVQIFILAFTAQEINTQSFNISNAVYESSWIDQSEAIKRMKLIMLMRAQKPLAISIGPFRPMNIEAALMTLKGAYSYTSLMIQKYI</sequence>
<keyword evidence="8 11" id="KW-0675">Receptor</keyword>
<name>A0A8F4MYV4_EUCSC</name>
<evidence type="ECO:0000256" key="10">
    <source>
        <dbReference type="SAM" id="Phobius"/>
    </source>
</evidence>
<evidence type="ECO:0000256" key="1">
    <source>
        <dbReference type="ARBA" id="ARBA00004651"/>
    </source>
</evidence>
<protein>
    <submittedName>
        <fullName evidence="11">Odorant receptor 42</fullName>
    </submittedName>
</protein>
<keyword evidence="2" id="KW-1003">Cell membrane</keyword>
<evidence type="ECO:0000256" key="2">
    <source>
        <dbReference type="ARBA" id="ARBA00022475"/>
    </source>
</evidence>
<dbReference type="PANTHER" id="PTHR21137">
    <property type="entry name" value="ODORANT RECEPTOR"/>
    <property type="match status" value="1"/>
</dbReference>
<keyword evidence="3" id="KW-0716">Sensory transduction</keyword>
<accession>A0A8F4MYV4</accession>
<evidence type="ECO:0000256" key="8">
    <source>
        <dbReference type="ARBA" id="ARBA00023170"/>
    </source>
</evidence>
<dbReference type="Pfam" id="PF02949">
    <property type="entry name" value="7tm_6"/>
    <property type="match status" value="1"/>
</dbReference>
<dbReference type="EMBL" id="MW419358">
    <property type="protein sequence ID" value="QXE93222.1"/>
    <property type="molecule type" value="mRNA"/>
</dbReference>
<keyword evidence="5" id="KW-0552">Olfaction</keyword>
<dbReference type="GO" id="GO:0005886">
    <property type="term" value="C:plasma membrane"/>
    <property type="evidence" value="ECO:0007669"/>
    <property type="project" value="UniProtKB-SubCell"/>
</dbReference>
<dbReference type="GO" id="GO:0005549">
    <property type="term" value="F:odorant binding"/>
    <property type="evidence" value="ECO:0007669"/>
    <property type="project" value="InterPro"/>
</dbReference>
<evidence type="ECO:0000256" key="7">
    <source>
        <dbReference type="ARBA" id="ARBA00023136"/>
    </source>
</evidence>
<keyword evidence="7 10" id="KW-0472">Membrane</keyword>
<evidence type="ECO:0000313" key="11">
    <source>
        <dbReference type="EMBL" id="QXE93222.1"/>
    </source>
</evidence>
<dbReference type="PANTHER" id="PTHR21137:SF3">
    <property type="entry name" value="ODORANT RECEPTOR 30A-RELATED"/>
    <property type="match status" value="1"/>
</dbReference>
<organism evidence="11">
    <name type="scientific">Eucryptorrhynchus scrobiculatus</name>
    <name type="common">Snout weevil</name>
    <name type="synonym">Eucryptorrhynchus chinensis</name>
    <dbReference type="NCBI Taxonomy" id="1552824"/>
    <lineage>
        <taxon>Eukaryota</taxon>
        <taxon>Metazoa</taxon>
        <taxon>Ecdysozoa</taxon>
        <taxon>Arthropoda</taxon>
        <taxon>Hexapoda</taxon>
        <taxon>Insecta</taxon>
        <taxon>Pterygota</taxon>
        <taxon>Neoptera</taxon>
        <taxon>Endopterygota</taxon>
        <taxon>Coleoptera</taxon>
        <taxon>Polyphaga</taxon>
        <taxon>Cucujiformia</taxon>
        <taxon>Curculionidae</taxon>
        <taxon>Cryptorhynchinae</taxon>
        <taxon>Eucryptorrhynchus</taxon>
    </lineage>
</organism>
<feature type="transmembrane region" description="Helical" evidence="10">
    <location>
        <begin position="61"/>
        <end position="81"/>
    </location>
</feature>
<comment type="subcellular location">
    <subcellularLocation>
        <location evidence="1">Cell membrane</location>
        <topology evidence="1">Multi-pass membrane protein</topology>
    </subcellularLocation>
</comment>
<feature type="transmembrane region" description="Helical" evidence="10">
    <location>
        <begin position="87"/>
        <end position="108"/>
    </location>
</feature>
<dbReference type="AlphaFoldDB" id="A0A8F4MYV4"/>
<keyword evidence="4 10" id="KW-0812">Transmembrane</keyword>
<dbReference type="InterPro" id="IPR004117">
    <property type="entry name" value="7tm6_olfct_rcpt"/>
</dbReference>
<dbReference type="GO" id="GO:0007165">
    <property type="term" value="P:signal transduction"/>
    <property type="evidence" value="ECO:0007669"/>
    <property type="project" value="UniProtKB-KW"/>
</dbReference>
<keyword evidence="6 10" id="KW-1133">Transmembrane helix</keyword>
<reference evidence="11" key="1">
    <citation type="submission" date="2020-12" db="EMBL/GenBank/DDBJ databases">
        <authorList>
            <person name="Wen X."/>
        </authorList>
    </citation>
    <scope>NUCLEOTIDE SEQUENCE</scope>
</reference>
<dbReference type="GO" id="GO:0004984">
    <property type="term" value="F:olfactory receptor activity"/>
    <property type="evidence" value="ECO:0007669"/>
    <property type="project" value="InterPro"/>
</dbReference>
<evidence type="ECO:0000256" key="6">
    <source>
        <dbReference type="ARBA" id="ARBA00022989"/>
    </source>
</evidence>
<evidence type="ECO:0000256" key="5">
    <source>
        <dbReference type="ARBA" id="ARBA00022725"/>
    </source>
</evidence>
<proteinExistence type="evidence at transcript level"/>
<evidence type="ECO:0000256" key="3">
    <source>
        <dbReference type="ARBA" id="ARBA00022606"/>
    </source>
</evidence>
<evidence type="ECO:0000256" key="4">
    <source>
        <dbReference type="ARBA" id="ARBA00022692"/>
    </source>
</evidence>
<evidence type="ECO:0000256" key="9">
    <source>
        <dbReference type="ARBA" id="ARBA00023224"/>
    </source>
</evidence>